<evidence type="ECO:0000313" key="10">
    <source>
        <dbReference type="Proteomes" id="UP000053240"/>
    </source>
</evidence>
<evidence type="ECO:0000256" key="5">
    <source>
        <dbReference type="ARBA" id="ARBA00023242"/>
    </source>
</evidence>
<keyword evidence="5" id="KW-0539">Nucleus</keyword>
<feature type="compositionally biased region" description="Low complexity" evidence="6">
    <location>
        <begin position="475"/>
        <end position="485"/>
    </location>
</feature>
<dbReference type="Pfam" id="PF04824">
    <property type="entry name" value="Rad21_Rec8"/>
    <property type="match status" value="1"/>
</dbReference>
<feature type="compositionally biased region" description="Pro residues" evidence="6">
    <location>
        <begin position="250"/>
        <end position="261"/>
    </location>
</feature>
<feature type="domain" description="Rad21/Rec8-like protein C-terminal eukaryotic" evidence="7">
    <location>
        <begin position="765"/>
        <end position="813"/>
    </location>
</feature>
<dbReference type="GO" id="GO:0003682">
    <property type="term" value="F:chromatin binding"/>
    <property type="evidence" value="ECO:0007669"/>
    <property type="project" value="TreeGrafter"/>
</dbReference>
<dbReference type="Pfam" id="PF04825">
    <property type="entry name" value="Rad21_Rec8_N"/>
    <property type="match status" value="1"/>
</dbReference>
<sequence length="819" mass="87452">MALRTSGHLLLGVVRIYSRKAKYLLQDCNEAFVKIKMAFRPGMVDLPEEHREAAMNAITLPEVFHDFDTAMPELNEVDIEAQFSLNQSRAEEITMREDYGSLNLVTHDDGFGDMGFDTDNPDIMREAIGNGGGLEQSNLLFADGSSLELGSKEVGPSVPRDEPRLEPAPAHMDDGFGGTIADVPDFGQIEAAGERGEGEGEAGAADVHDSDDDMGDHYDAGTSPHHSWGGSPPHDAGTPRHMDTDEADLMPPPAAPRPPSVRPMDVDGGPEAAVDEPVKAATPAPALDTTTLLNNDEESFALAPVDATVLKGITKTKRKRKLIVDEVKNISGEEMKNQLSNTSDILTTLDLAPPTRRLMHWKESGGVEKLFSLPSKPIPSKILFKRYERNMTKRSEQEEAEAAAARSPEPEPVRRAGRKRRHEESIQPPDTPGPSADLEPPTPVPQEYEPSVASEHMPEPQSPQVSRQDDEAPQTPGGMLSTLGPPLTPGPLTPGTLLQGGLTPGGLQHGSMTPGGLQHGGRTPAGLQHGYMTPAGLQHGEGQPMDLGLAAGGMTPAGLHHGGMTPGSMTPGGMTPGLGLDSGMTPGGLVHGGLTPAGLHHGGMTPGGLDHGGMTPVGLQHGGMTPAGLQHGGLTPAGLQHGGMTPAGLQHGGMTPVGLQHGGMTPSVINRRRMTSAATCRDMHHYHEHPLVVENLNNFSEICLTILEIGNKKYPSNCIYIILGEEGSREAGETEEQFSERVLNRRAAQLFAAMRPRIAAGEPLTFIDLAPPHNNRKQVAQKFYSLLVLKKHQVLKLDQRETYGPILISKGEQFETEAI</sequence>
<dbReference type="InterPro" id="IPR036390">
    <property type="entry name" value="WH_DNA-bd_sf"/>
</dbReference>
<feature type="domain" description="Rad21/Rec8-like protein N-terminal" evidence="8">
    <location>
        <begin position="1"/>
        <end position="53"/>
    </location>
</feature>
<gene>
    <name evidence="9" type="ORF">RR48_10544</name>
</gene>
<dbReference type="InterPro" id="IPR023093">
    <property type="entry name" value="ScpA-like_C"/>
</dbReference>
<keyword evidence="4" id="KW-0158">Chromosome</keyword>
<evidence type="ECO:0000256" key="3">
    <source>
        <dbReference type="ARBA" id="ARBA00009870"/>
    </source>
</evidence>
<evidence type="ECO:0000256" key="4">
    <source>
        <dbReference type="ARBA" id="ARBA00022454"/>
    </source>
</evidence>
<reference evidence="9 10" key="1">
    <citation type="journal article" date="2015" name="Nat. Commun.">
        <title>Outbred genome sequencing and CRISPR/Cas9 gene editing in butterflies.</title>
        <authorList>
            <person name="Li X."/>
            <person name="Fan D."/>
            <person name="Zhang W."/>
            <person name="Liu G."/>
            <person name="Zhang L."/>
            <person name="Zhao L."/>
            <person name="Fang X."/>
            <person name="Chen L."/>
            <person name="Dong Y."/>
            <person name="Chen Y."/>
            <person name="Ding Y."/>
            <person name="Zhao R."/>
            <person name="Feng M."/>
            <person name="Zhu Y."/>
            <person name="Feng Y."/>
            <person name="Jiang X."/>
            <person name="Zhu D."/>
            <person name="Xiang H."/>
            <person name="Feng X."/>
            <person name="Li S."/>
            <person name="Wang J."/>
            <person name="Zhang G."/>
            <person name="Kronforst M.R."/>
            <person name="Wang W."/>
        </authorList>
    </citation>
    <scope>NUCLEOTIDE SEQUENCE [LARGE SCALE GENOMIC DNA]</scope>
    <source>
        <strain evidence="9">Ya'a_city_454_Pm</strain>
        <tissue evidence="9">Whole body</tissue>
    </source>
</reference>
<dbReference type="SUPFAM" id="SSF46785">
    <property type="entry name" value="Winged helix' DNA-binding domain"/>
    <property type="match status" value="1"/>
</dbReference>
<evidence type="ECO:0000259" key="7">
    <source>
        <dbReference type="Pfam" id="PF04824"/>
    </source>
</evidence>
<dbReference type="CDD" id="cd21792">
    <property type="entry name" value="Rad21_Rec8_M_NXP1-like"/>
    <property type="match status" value="1"/>
</dbReference>
<feature type="compositionally biased region" description="Low complexity" evidence="6">
    <location>
        <begin position="566"/>
        <end position="579"/>
    </location>
</feature>
<dbReference type="PANTHER" id="PTHR12585:SF69">
    <property type="entry name" value="FI11703P"/>
    <property type="match status" value="1"/>
</dbReference>
<dbReference type="InterPro" id="IPR006910">
    <property type="entry name" value="Rad21_Rec8_N"/>
</dbReference>
<dbReference type="GO" id="GO:1990414">
    <property type="term" value="P:replication-born double-strand break repair via sister chromatid exchange"/>
    <property type="evidence" value="ECO:0007669"/>
    <property type="project" value="TreeGrafter"/>
</dbReference>
<proteinExistence type="inferred from homology"/>
<feature type="region of interest" description="Disordered" evidence="6">
    <location>
        <begin position="394"/>
        <end position="586"/>
    </location>
</feature>
<dbReference type="InterPro" id="IPR006909">
    <property type="entry name" value="Rad21/Rec8_C_eu"/>
</dbReference>
<evidence type="ECO:0000256" key="2">
    <source>
        <dbReference type="ARBA" id="ARBA00004286"/>
    </source>
</evidence>
<dbReference type="GO" id="GO:0005634">
    <property type="term" value="C:nucleus"/>
    <property type="evidence" value="ECO:0007669"/>
    <property type="project" value="UniProtKB-SubCell"/>
</dbReference>
<dbReference type="GO" id="GO:0007062">
    <property type="term" value="P:sister chromatid cohesion"/>
    <property type="evidence" value="ECO:0007669"/>
    <property type="project" value="InterPro"/>
</dbReference>
<dbReference type="Gene3D" id="1.10.10.580">
    <property type="entry name" value="Structural maintenance of chromosome 1. Chain E"/>
    <property type="match status" value="1"/>
</dbReference>
<dbReference type="InterPro" id="IPR039781">
    <property type="entry name" value="Rad21/Rec8-like"/>
</dbReference>
<evidence type="ECO:0000313" key="9">
    <source>
        <dbReference type="EMBL" id="KPJ12914.1"/>
    </source>
</evidence>
<evidence type="ECO:0000256" key="6">
    <source>
        <dbReference type="SAM" id="MobiDB-lite"/>
    </source>
</evidence>
<comment type="subcellular location">
    <subcellularLocation>
        <location evidence="2">Chromosome</location>
    </subcellularLocation>
    <subcellularLocation>
        <location evidence="1">Nucleus</location>
    </subcellularLocation>
</comment>
<feature type="region of interest" description="Disordered" evidence="6">
    <location>
        <begin position="149"/>
        <end position="271"/>
    </location>
</feature>
<feature type="region of interest" description="Disordered" evidence="6">
    <location>
        <begin position="599"/>
        <end position="649"/>
    </location>
</feature>
<dbReference type="STRING" id="76193.A0A194R5X3"/>
<dbReference type="GO" id="GO:0008278">
    <property type="term" value="C:cohesin complex"/>
    <property type="evidence" value="ECO:0007669"/>
    <property type="project" value="InterPro"/>
</dbReference>
<dbReference type="FunCoup" id="A0A194R5X3">
    <property type="interactions" value="1881"/>
</dbReference>
<dbReference type="PANTHER" id="PTHR12585">
    <property type="entry name" value="SCC1 / RAD21 FAMILY MEMBER"/>
    <property type="match status" value="1"/>
</dbReference>
<keyword evidence="10" id="KW-1185">Reference proteome</keyword>
<dbReference type="InParanoid" id="A0A194R5X3"/>
<dbReference type="InterPro" id="IPR049589">
    <property type="entry name" value="NXP1_M-like"/>
</dbReference>
<feature type="compositionally biased region" description="Gly residues" evidence="6">
    <location>
        <begin position="600"/>
        <end position="611"/>
    </location>
</feature>
<accession>A0A194R5X3</accession>
<dbReference type="AlphaFoldDB" id="A0A194R5X3"/>
<comment type="similarity">
    <text evidence="3">Belongs to the rad21 family.</text>
</comment>
<evidence type="ECO:0000256" key="1">
    <source>
        <dbReference type="ARBA" id="ARBA00004123"/>
    </source>
</evidence>
<name>A0A194R5X3_PAPMA</name>
<protein>
    <submittedName>
        <fullName evidence="9">Double-strand-break repair protein rad21-like</fullName>
    </submittedName>
</protein>
<dbReference type="Proteomes" id="UP000053240">
    <property type="component" value="Unassembled WGS sequence"/>
</dbReference>
<organism evidence="9 10">
    <name type="scientific">Papilio machaon</name>
    <name type="common">Old World swallowtail butterfly</name>
    <dbReference type="NCBI Taxonomy" id="76193"/>
    <lineage>
        <taxon>Eukaryota</taxon>
        <taxon>Metazoa</taxon>
        <taxon>Ecdysozoa</taxon>
        <taxon>Arthropoda</taxon>
        <taxon>Hexapoda</taxon>
        <taxon>Insecta</taxon>
        <taxon>Pterygota</taxon>
        <taxon>Neoptera</taxon>
        <taxon>Endopterygota</taxon>
        <taxon>Lepidoptera</taxon>
        <taxon>Glossata</taxon>
        <taxon>Ditrysia</taxon>
        <taxon>Papilionoidea</taxon>
        <taxon>Papilionidae</taxon>
        <taxon>Papilioninae</taxon>
        <taxon>Papilio</taxon>
    </lineage>
</organism>
<dbReference type="EMBL" id="KQ460685">
    <property type="protein sequence ID" value="KPJ12914.1"/>
    <property type="molecule type" value="Genomic_DNA"/>
</dbReference>
<evidence type="ECO:0000259" key="8">
    <source>
        <dbReference type="Pfam" id="PF04825"/>
    </source>
</evidence>